<dbReference type="AlphaFoldDB" id="A0A0P8CEX2"/>
<evidence type="ECO:0000313" key="2">
    <source>
        <dbReference type="EMBL" id="KPQ40988.1"/>
    </source>
</evidence>
<organism evidence="2 3">
    <name type="scientific">Candidatus Methanoperedens nitratireducens</name>
    <dbReference type="NCBI Taxonomy" id="1392998"/>
    <lineage>
        <taxon>Archaea</taxon>
        <taxon>Methanobacteriati</taxon>
        <taxon>Methanobacteriota</taxon>
        <taxon>Stenosarchaea group</taxon>
        <taxon>Methanomicrobia</taxon>
        <taxon>Methanosarcinales</taxon>
        <taxon>ANME-2 cluster</taxon>
        <taxon>Candidatus Methanoperedentaceae</taxon>
        <taxon>Candidatus Methanoperedens</taxon>
    </lineage>
</organism>
<evidence type="ECO:0000256" key="1">
    <source>
        <dbReference type="SAM" id="MobiDB-lite"/>
    </source>
</evidence>
<comment type="caution">
    <text evidence="2">The sequence shown here is derived from an EMBL/GenBank/DDBJ whole genome shotgun (WGS) entry which is preliminary data.</text>
</comment>
<evidence type="ECO:0000313" key="3">
    <source>
        <dbReference type="Proteomes" id="UP000050360"/>
    </source>
</evidence>
<protein>
    <submittedName>
        <fullName evidence="2">Uncharacterized protein</fullName>
    </submittedName>
</protein>
<dbReference type="EMBL" id="LKCM01000470">
    <property type="protein sequence ID" value="KPQ40988.1"/>
    <property type="molecule type" value="Genomic_DNA"/>
</dbReference>
<name>A0A0P8CEX2_9EURY</name>
<sequence>MLEKQHADFVWLSSHKKFDEAKEKLLDIANVSMMLYQFYQKHGLGACDSVPSAGLPGLKDQDRNESDPYMDVHGGLD</sequence>
<gene>
    <name evidence="2" type="ORF">MPEBLZ_04462</name>
</gene>
<dbReference type="Proteomes" id="UP000050360">
    <property type="component" value="Unassembled WGS sequence"/>
</dbReference>
<proteinExistence type="predicted"/>
<feature type="region of interest" description="Disordered" evidence="1">
    <location>
        <begin position="53"/>
        <end position="77"/>
    </location>
</feature>
<reference evidence="2 3" key="1">
    <citation type="submission" date="2015-09" db="EMBL/GenBank/DDBJ databases">
        <title>A metagenomics-based metabolic model of nitrate-dependent anaerobic oxidation of methane by Methanoperedens-like archaea.</title>
        <authorList>
            <person name="Arshad A."/>
            <person name="Speth D.R."/>
            <person name="De Graaf R.M."/>
            <person name="Op Den Camp H.J."/>
            <person name="Jetten M.S."/>
            <person name="Welte C.U."/>
        </authorList>
    </citation>
    <scope>NUCLEOTIDE SEQUENCE [LARGE SCALE GENOMIC DNA]</scope>
</reference>
<accession>A0A0P8CEX2</accession>